<name>A0A9J5ZH23_SOLCO</name>
<keyword evidence="3" id="KW-0863">Zinc-finger</keyword>
<comment type="caution">
    <text evidence="7">The sequence shown here is derived from an EMBL/GenBank/DDBJ whole genome shotgun (WGS) entry which is preliminary data.</text>
</comment>
<evidence type="ECO:0000256" key="3">
    <source>
        <dbReference type="ARBA" id="ARBA00022771"/>
    </source>
</evidence>
<evidence type="ECO:0000259" key="6">
    <source>
        <dbReference type="Pfam" id="PF08646"/>
    </source>
</evidence>
<dbReference type="EMBL" id="JACXVP010000004">
    <property type="protein sequence ID" value="KAG5610804.1"/>
    <property type="molecule type" value="Genomic_DNA"/>
</dbReference>
<sequence length="245" mass="28574">MLPKKEIVRSCWYQTKIWINPNLPQPTEFKDRLISSSDYKYERLSQTSSQKHHSITDELSQGVVSFTYLSDLLQCYEESSFWIAAKIVCLELDHGWSYLACNNCITKVDTERNKYYCKKCNSEVKSVIHRLQLSVMDGTAFISILLWNKETIQLLGKTSKELNEGLLEDDESSYPTELGDLMEKKFMFKILIKDSNINRKDNVYKVVNFTDDDTLLKEFCHPDLQDSLNACLNTNIFVYIIHTNF</sequence>
<dbReference type="PANTHER" id="PTHR47165:SF4">
    <property type="entry name" value="OS03G0429900 PROTEIN"/>
    <property type="match status" value="1"/>
</dbReference>
<dbReference type="AlphaFoldDB" id="A0A9J5ZH23"/>
<dbReference type="InterPro" id="IPR047192">
    <property type="entry name" value="Euk_RPA1_DBD_C"/>
</dbReference>
<feature type="domain" description="Replication factor A C-terminal" evidence="6">
    <location>
        <begin position="83"/>
        <end position="202"/>
    </location>
</feature>
<dbReference type="Pfam" id="PF08646">
    <property type="entry name" value="Rep_fac-A_C"/>
    <property type="match status" value="1"/>
</dbReference>
<evidence type="ECO:0000313" key="7">
    <source>
        <dbReference type="EMBL" id="KAG5610804.1"/>
    </source>
</evidence>
<dbReference type="PANTHER" id="PTHR47165">
    <property type="entry name" value="OS03G0429900 PROTEIN"/>
    <property type="match status" value="1"/>
</dbReference>
<dbReference type="InterPro" id="IPR012340">
    <property type="entry name" value="NA-bd_OB-fold"/>
</dbReference>
<keyword evidence="2" id="KW-0479">Metal-binding</keyword>
<keyword evidence="4" id="KW-0862">Zinc</keyword>
<evidence type="ECO:0000256" key="5">
    <source>
        <dbReference type="ARBA" id="ARBA00023125"/>
    </source>
</evidence>
<dbReference type="GO" id="GO:0003677">
    <property type="term" value="F:DNA binding"/>
    <property type="evidence" value="ECO:0007669"/>
    <property type="project" value="UniProtKB-KW"/>
</dbReference>
<dbReference type="Proteomes" id="UP000824120">
    <property type="component" value="Chromosome 4"/>
</dbReference>
<reference evidence="7 8" key="1">
    <citation type="submission" date="2020-09" db="EMBL/GenBank/DDBJ databases">
        <title>De no assembly of potato wild relative species, Solanum commersonii.</title>
        <authorList>
            <person name="Cho K."/>
        </authorList>
    </citation>
    <scope>NUCLEOTIDE SEQUENCE [LARGE SCALE GENOMIC DNA]</scope>
    <source>
        <strain evidence="7">LZ3.2</strain>
        <tissue evidence="7">Leaf</tissue>
    </source>
</reference>
<evidence type="ECO:0000313" key="8">
    <source>
        <dbReference type="Proteomes" id="UP000824120"/>
    </source>
</evidence>
<dbReference type="CDD" id="cd04476">
    <property type="entry name" value="RPA1_DBD_C"/>
    <property type="match status" value="1"/>
</dbReference>
<gene>
    <name evidence="7" type="ORF">H5410_022085</name>
</gene>
<keyword evidence="8" id="KW-1185">Reference proteome</keyword>
<dbReference type="Gene3D" id="2.40.50.140">
    <property type="entry name" value="Nucleic acid-binding proteins"/>
    <property type="match status" value="1"/>
</dbReference>
<dbReference type="SUPFAM" id="SSF50249">
    <property type="entry name" value="Nucleic acid-binding proteins"/>
    <property type="match status" value="1"/>
</dbReference>
<protein>
    <recommendedName>
        <fullName evidence="6">Replication factor A C-terminal domain-containing protein</fullName>
    </recommendedName>
</protein>
<dbReference type="InterPro" id="IPR013955">
    <property type="entry name" value="Rep_factor-A_C"/>
</dbReference>
<dbReference type="GO" id="GO:0008270">
    <property type="term" value="F:zinc ion binding"/>
    <property type="evidence" value="ECO:0007669"/>
    <property type="project" value="UniProtKB-KW"/>
</dbReference>
<organism evidence="7 8">
    <name type="scientific">Solanum commersonii</name>
    <name type="common">Commerson's wild potato</name>
    <name type="synonym">Commerson's nightshade</name>
    <dbReference type="NCBI Taxonomy" id="4109"/>
    <lineage>
        <taxon>Eukaryota</taxon>
        <taxon>Viridiplantae</taxon>
        <taxon>Streptophyta</taxon>
        <taxon>Embryophyta</taxon>
        <taxon>Tracheophyta</taxon>
        <taxon>Spermatophyta</taxon>
        <taxon>Magnoliopsida</taxon>
        <taxon>eudicotyledons</taxon>
        <taxon>Gunneridae</taxon>
        <taxon>Pentapetalae</taxon>
        <taxon>asterids</taxon>
        <taxon>lamiids</taxon>
        <taxon>Solanales</taxon>
        <taxon>Solanaceae</taxon>
        <taxon>Solanoideae</taxon>
        <taxon>Solaneae</taxon>
        <taxon>Solanum</taxon>
    </lineage>
</organism>
<proteinExistence type="inferred from homology"/>
<comment type="similarity">
    <text evidence="1">Belongs to the replication factor A protein 1 family.</text>
</comment>
<dbReference type="OrthoDB" id="1750483at2759"/>
<keyword evidence="5" id="KW-0238">DNA-binding</keyword>
<accession>A0A9J5ZH23</accession>
<evidence type="ECO:0000256" key="2">
    <source>
        <dbReference type="ARBA" id="ARBA00022723"/>
    </source>
</evidence>
<evidence type="ECO:0000256" key="1">
    <source>
        <dbReference type="ARBA" id="ARBA00005690"/>
    </source>
</evidence>
<evidence type="ECO:0000256" key="4">
    <source>
        <dbReference type="ARBA" id="ARBA00022833"/>
    </source>
</evidence>